<feature type="transmembrane region" description="Helical" evidence="5">
    <location>
        <begin position="513"/>
        <end position="532"/>
    </location>
</feature>
<dbReference type="NCBIfam" id="TIGR03061">
    <property type="entry name" value="pip_yhgE_Nterm"/>
    <property type="match status" value="1"/>
</dbReference>
<name>A0ABN6XNN7_9MICO</name>
<evidence type="ECO:0000256" key="1">
    <source>
        <dbReference type="ARBA" id="ARBA00004141"/>
    </source>
</evidence>
<dbReference type="PANTHER" id="PTHR43077:SF10">
    <property type="entry name" value="TRANSPORT PERMEASE PROTEIN"/>
    <property type="match status" value="1"/>
</dbReference>
<keyword evidence="4 5" id="KW-0472">Membrane</keyword>
<dbReference type="EMBL" id="AP027731">
    <property type="protein sequence ID" value="BDZ45271.1"/>
    <property type="molecule type" value="Genomic_DNA"/>
</dbReference>
<gene>
    <name evidence="7" type="primary">yhgE_1</name>
    <name evidence="7" type="ORF">GCM10025866_11800</name>
</gene>
<dbReference type="Gene3D" id="1.10.287.950">
    <property type="entry name" value="Methyl-accepting chemotaxis protein"/>
    <property type="match status" value="1"/>
</dbReference>
<dbReference type="Pfam" id="PF12698">
    <property type="entry name" value="ABC2_membrane_3"/>
    <property type="match status" value="1"/>
</dbReference>
<evidence type="ECO:0000313" key="8">
    <source>
        <dbReference type="Proteomes" id="UP001321498"/>
    </source>
</evidence>
<evidence type="ECO:0000256" key="2">
    <source>
        <dbReference type="ARBA" id="ARBA00022692"/>
    </source>
</evidence>
<dbReference type="InterPro" id="IPR017500">
    <property type="entry name" value="Phage_infect_YhgE_N"/>
</dbReference>
<evidence type="ECO:0000259" key="6">
    <source>
        <dbReference type="Pfam" id="PF12698"/>
    </source>
</evidence>
<feature type="transmembrane region" description="Helical" evidence="5">
    <location>
        <begin position="452"/>
        <end position="479"/>
    </location>
</feature>
<proteinExistence type="predicted"/>
<feature type="transmembrane region" description="Helical" evidence="5">
    <location>
        <begin position="485"/>
        <end position="506"/>
    </location>
</feature>
<dbReference type="Proteomes" id="UP001321498">
    <property type="component" value="Chromosome"/>
</dbReference>
<evidence type="ECO:0000256" key="3">
    <source>
        <dbReference type="ARBA" id="ARBA00022989"/>
    </source>
</evidence>
<dbReference type="NCBIfam" id="TIGR03062">
    <property type="entry name" value="pip_yhgE_Cterm"/>
    <property type="match status" value="1"/>
</dbReference>
<dbReference type="InterPro" id="IPR023908">
    <property type="entry name" value="xxxLxxG_rpt"/>
</dbReference>
<comment type="subcellular location">
    <subcellularLocation>
        <location evidence="1">Membrane</location>
        <topology evidence="1">Multi-pass membrane protein</topology>
    </subcellularLocation>
</comment>
<sequence length="607" mass="60586">MALMLVPLLYGGLYLWANRDPYAALDRVPAALVVQDEGTTVDGRQVTYGADIATSIEKDATFDWSTVSASAAARGVQNGTYDFSITLPVDFSANLASAATDSPDQGLVVLRTNDTNSYLATTIAGQAAEKIRAQIARQVGEEAADRFLLGFSDIRSSLTDAAAGAGSLASGAADAADGAAALRDGTASVATGASSLQDGLDQLSAGAAALPGSTVTLAAGARSTSDGAAALSVGASRLAASSAAVTGGYSQARGALEQQLLAAGTPQAQVDALLAGLDQYGASVSALNEGVQSLAAQAPALADGSAQVADGAQQLADAAPGLADGIASADAGAASLTTGAQQAADGASSLSAGTDQVAAGVAQLRDSLQKGAGDIPATTDSQRSVQASAVADPVAVETQAVTKATDYGAGLAPFFLTLAAWIGIYALFLIVKPLSRRAITALASPWKVTLAGWLTPGLLGVVQAATLFVLTTTVLGFGVASPAPMLAFMALTSLTFAAILLALNALLGSVGQFLGLVLMVVQLVTAAGTFPWQTLPGPLAALHHVLPMSYGVDGLRQLMYGGSGATALGDAAVLLGWLLVALAATLLTTGRMTRARTLRDLRPSLIG</sequence>
<evidence type="ECO:0000256" key="4">
    <source>
        <dbReference type="ARBA" id="ARBA00023136"/>
    </source>
</evidence>
<dbReference type="InterPro" id="IPR051328">
    <property type="entry name" value="T7SS_ABC-Transporter"/>
</dbReference>
<evidence type="ECO:0000256" key="5">
    <source>
        <dbReference type="SAM" id="Phobius"/>
    </source>
</evidence>
<feature type="domain" description="ABC-2 type transporter transmembrane" evidence="6">
    <location>
        <begin position="373"/>
        <end position="587"/>
    </location>
</feature>
<keyword evidence="2 5" id="KW-0812">Transmembrane</keyword>
<accession>A0ABN6XNN7</accession>
<feature type="transmembrane region" description="Helical" evidence="5">
    <location>
        <begin position="407"/>
        <end position="431"/>
    </location>
</feature>
<keyword evidence="8" id="KW-1185">Reference proteome</keyword>
<dbReference type="InterPro" id="IPR013525">
    <property type="entry name" value="ABC2_TM"/>
</dbReference>
<dbReference type="NCBIfam" id="TIGR03057">
    <property type="entry name" value="xxxLxxG_by_4"/>
    <property type="match status" value="2"/>
</dbReference>
<organism evidence="7 8">
    <name type="scientific">Naasia aerilata</name>
    <dbReference type="NCBI Taxonomy" id="1162966"/>
    <lineage>
        <taxon>Bacteria</taxon>
        <taxon>Bacillati</taxon>
        <taxon>Actinomycetota</taxon>
        <taxon>Actinomycetes</taxon>
        <taxon>Micrococcales</taxon>
        <taxon>Microbacteriaceae</taxon>
        <taxon>Naasia</taxon>
    </lineage>
</organism>
<reference evidence="8" key="1">
    <citation type="journal article" date="2019" name="Int. J. Syst. Evol. Microbiol.">
        <title>The Global Catalogue of Microorganisms (GCM) 10K type strain sequencing project: providing services to taxonomists for standard genome sequencing and annotation.</title>
        <authorList>
            <consortium name="The Broad Institute Genomics Platform"/>
            <consortium name="The Broad Institute Genome Sequencing Center for Infectious Disease"/>
            <person name="Wu L."/>
            <person name="Ma J."/>
        </authorList>
    </citation>
    <scope>NUCLEOTIDE SEQUENCE [LARGE SCALE GENOMIC DNA]</scope>
    <source>
        <strain evidence="8">NBRC 108725</strain>
    </source>
</reference>
<protein>
    <submittedName>
        <fullName evidence="7">ABC transporter</fullName>
    </submittedName>
</protein>
<evidence type="ECO:0000313" key="7">
    <source>
        <dbReference type="EMBL" id="BDZ45271.1"/>
    </source>
</evidence>
<dbReference type="InterPro" id="IPR017501">
    <property type="entry name" value="Phage_infect_YhgE_C"/>
</dbReference>
<keyword evidence="3 5" id="KW-1133">Transmembrane helix</keyword>
<dbReference type="PANTHER" id="PTHR43077">
    <property type="entry name" value="TRANSPORT PERMEASE YVFS-RELATED"/>
    <property type="match status" value="1"/>
</dbReference>
<feature type="transmembrane region" description="Helical" evidence="5">
    <location>
        <begin position="567"/>
        <end position="589"/>
    </location>
</feature>